<evidence type="ECO:0000313" key="2">
    <source>
        <dbReference type="Proteomes" id="UP000197138"/>
    </source>
</evidence>
<comment type="caution">
    <text evidence="1">The sequence shown here is derived from an EMBL/GenBank/DDBJ whole genome shotgun (WGS) entry which is preliminary data.</text>
</comment>
<protein>
    <submittedName>
        <fullName evidence="1">Uncharacterized protein</fullName>
    </submittedName>
</protein>
<dbReference type="EMBL" id="MTKT01005615">
    <property type="protein sequence ID" value="OWM65290.1"/>
    <property type="molecule type" value="Genomic_DNA"/>
</dbReference>
<evidence type="ECO:0000313" key="1">
    <source>
        <dbReference type="EMBL" id="OWM65290.1"/>
    </source>
</evidence>
<name>A0A218VYZ3_PUNGR</name>
<gene>
    <name evidence="1" type="ORF">CDL15_Pgr008880</name>
</gene>
<dbReference type="Proteomes" id="UP000197138">
    <property type="component" value="Unassembled WGS sequence"/>
</dbReference>
<sequence length="111" mass="12787">MLPQPFSLLHYSSSFSSPSTVHRPRTRHLLRPGEFPSNCPYLANRTWSRMPSPARKLRCQLGLNLSLWYEVKKLPFSCPTPYLFHCFLSFFACSNGEARFDYSGVVMAPRV</sequence>
<dbReference type="AlphaFoldDB" id="A0A218VYZ3"/>
<organism evidence="1 2">
    <name type="scientific">Punica granatum</name>
    <name type="common">Pomegranate</name>
    <dbReference type="NCBI Taxonomy" id="22663"/>
    <lineage>
        <taxon>Eukaryota</taxon>
        <taxon>Viridiplantae</taxon>
        <taxon>Streptophyta</taxon>
        <taxon>Embryophyta</taxon>
        <taxon>Tracheophyta</taxon>
        <taxon>Spermatophyta</taxon>
        <taxon>Magnoliopsida</taxon>
        <taxon>eudicotyledons</taxon>
        <taxon>Gunneridae</taxon>
        <taxon>Pentapetalae</taxon>
        <taxon>rosids</taxon>
        <taxon>malvids</taxon>
        <taxon>Myrtales</taxon>
        <taxon>Lythraceae</taxon>
        <taxon>Punica</taxon>
    </lineage>
</organism>
<reference evidence="2" key="1">
    <citation type="journal article" date="2017" name="Plant J.">
        <title>The pomegranate (Punica granatum L.) genome and the genomics of punicalagin biosynthesis.</title>
        <authorList>
            <person name="Qin G."/>
            <person name="Xu C."/>
            <person name="Ming R."/>
            <person name="Tang H."/>
            <person name="Guyot R."/>
            <person name="Kramer E.M."/>
            <person name="Hu Y."/>
            <person name="Yi X."/>
            <person name="Qi Y."/>
            <person name="Xu X."/>
            <person name="Gao Z."/>
            <person name="Pan H."/>
            <person name="Jian J."/>
            <person name="Tian Y."/>
            <person name="Yue Z."/>
            <person name="Xu Y."/>
        </authorList>
    </citation>
    <scope>NUCLEOTIDE SEQUENCE [LARGE SCALE GENOMIC DNA]</scope>
    <source>
        <strain evidence="2">cv. Dabenzi</strain>
    </source>
</reference>
<proteinExistence type="predicted"/>
<accession>A0A218VYZ3</accession>